<feature type="chain" id="PRO_5046836362" evidence="2">
    <location>
        <begin position="27"/>
        <end position="1709"/>
    </location>
</feature>
<dbReference type="Proteomes" id="UP000658690">
    <property type="component" value="Unassembled WGS sequence"/>
</dbReference>
<dbReference type="InterPro" id="IPR058094">
    <property type="entry name" value="Ig-like_OmpL47-like"/>
</dbReference>
<dbReference type="InterPro" id="IPR013783">
    <property type="entry name" value="Ig-like_fold"/>
</dbReference>
<reference evidence="6 7" key="1">
    <citation type="submission" date="2019-10" db="EMBL/GenBank/DDBJ databases">
        <title>Description of Paenibacillus choica sp. nov.</title>
        <authorList>
            <person name="Carlier A."/>
            <person name="Qi S."/>
        </authorList>
    </citation>
    <scope>NUCLEOTIDE SEQUENCE [LARGE SCALE GENOMIC DNA]</scope>
    <source>
        <strain evidence="6 7">LMG 31460</strain>
    </source>
</reference>
<dbReference type="InterPro" id="IPR008979">
    <property type="entry name" value="Galactose-bd-like_sf"/>
</dbReference>
<proteinExistence type="predicted"/>
<dbReference type="Gene3D" id="2.60.120.260">
    <property type="entry name" value="Galactose-binding domain-like"/>
    <property type="match status" value="2"/>
</dbReference>
<dbReference type="Gene3D" id="3.30.1920.20">
    <property type="match status" value="1"/>
</dbReference>
<dbReference type="PANTHER" id="PTHR36453">
    <property type="entry name" value="SECRETED PROTEIN-RELATED"/>
    <property type="match status" value="1"/>
</dbReference>
<dbReference type="Gene3D" id="2.60.40.10">
    <property type="entry name" value="Immunoglobulins"/>
    <property type="match status" value="1"/>
</dbReference>
<dbReference type="SUPFAM" id="SSF49785">
    <property type="entry name" value="Galactose-binding domain-like"/>
    <property type="match status" value="2"/>
</dbReference>
<dbReference type="Pfam" id="PF03422">
    <property type="entry name" value="CBM_6"/>
    <property type="match status" value="1"/>
</dbReference>
<dbReference type="PROSITE" id="PS50022">
    <property type="entry name" value="FA58C_3"/>
    <property type="match status" value="1"/>
</dbReference>
<sequence length="1709" mass="183866">MSKYATRKILHLFLYVTLIANSFCGAIPNVSANAAGNNVYKEFFVSTIGSDNNDGTSEHPFLTIAKAQQAVRQINQTMTGDINVFVAPGNYYIHDRLNFDERDSGFNGHQVYYKSLEAPGSAHLIGGDPLTGGWVQTMASDAAGTDYLSELPSSAVGKVYKVKIDPQKYNFNQLYIGSQKALMARTPNKVEDPKFQASNGPYLESTGGSNKDMSYKASDLTLAQIKALKDAQASGRSEIAQLFVFDCGGSAFESNTLPISRIDTTNNKLYSPYDSAHPELYITKYNINSNGRYFLQGNISFLDTPGEYYYDKHTGWLYYYPTDADNVADVDKMNNLNVVIPTTNEIIHLQGTDKPAISDWGKTPDPAKQVSNITFDGFTLESTESSNYIVDGWSYGETWYAGGTAIPYAPPEAAGSTQPYYSDYAVRPAYMHGGFTLINTNHITIQNSRITNMGLFGIIVWRDNTNNTFQNLAIDNTGMGGINTDGGYPGVGKYNNNNTFYNLSIHHVGQSNAFGAGLQVMNTGFSNFKNLEIYYAPRRAISFVGQAQTMTSASPNFNPVTDVYNYGNHFEYIYVHDAEQDTAEDSAIFIGALFKGSDVNRIYGKNDPTQVTNPATGQPYGDLKVNFFNQIVTSDIGSAPDVRDANTVHGMDLAMGASGTHLSNIEGMNNQSANLRVEPTQNNDKFYVDNINSDYPTSAYNPRLYYTFDVSKMDYDHIGINRQEFPFTSELYNPTSPKLQSNSYFSDDFESGKIDTTKWSIEKGTPIISSAYTAEGPFNGQYSLFINGGAAGNSSGLALSRTFNNNLNKIVTGWFFDKRRDYAGNDWNEGLNNSDVMVQSFMRVDDHTSDKQVGLGINGHTSKDYFSYLDGTTEKLTTIPRTFGWHQFKFDYSTPGQVNLSIDGQLVTTLNRASFNYIGMGNYNSTGAPGTNTGMSYYDLIDVYGGVDAPAVKPLQVVPGKIEAESYSAMSGVQTATSSQEGSYISYLNSGDWADYTINAQTSGAYSIKYRIATGTGFVGGIQILVDGVLLKTTSLPVTGGDPNWTTVTDMIALPTGSHTIRLLGTAGGINLNWFQMDYMGDSLISITAPAPIEGVEIGTTKTAAALGLPGQVVLNTGSGNVNAGVTWDLSNVSYNPTSMNMQSFTVTGIVTLPAGLLNPNNVPLTTSVSVVVNGISHSGMTATATSQETIGENDAASMAIDGNPLTMWHTKWDKSDVLPQSITLNLGRTSNINKISYLPRKSAINGIITGYNVFVSTDGVTFTKVKSGSWASDNSVKYATFTPIDASYVKLEATAGVNGWASAAEINVLLTPPTATQLVSITAPANITGLANGTVKTAVALGLPATVALVTDAGSVNASVTWDVNASSYDPSSHAGQTFTVSGTVTLPDGVANPNNVAMTTSINVTVLAAIPVPDAPTGLTATANATTDVTLNWSAVPGAERYNIYRADSKSGIFEKVNDAEVLATTFTNLNLNPDMVYGYQVTAVNTAGESGYSNVAEINLNVPPVTVAKLDGTKLGEWYQTPVTITLNATDNFSGVADTFYRVDGGTEQKGTSVTIKEEGSHTISYWSVDKAGNVETPHTAVVQLDMTAPTLHVVLDKTILWPANHQMITVSASVYSEDSLSGIESVVLTSIISNESDNGLGDGQTSNDIQGAELGTLDTKFLLCAERSGKGNGRIYTITYTAFDHAGNKTSASSTVTVPHDMHGK</sequence>
<dbReference type="Pfam" id="PF21231">
    <property type="entry name" value="GH141_M"/>
    <property type="match status" value="1"/>
</dbReference>
<dbReference type="SMART" id="SM00710">
    <property type="entry name" value="PbH1"/>
    <property type="match status" value="5"/>
</dbReference>
<evidence type="ECO:0000256" key="2">
    <source>
        <dbReference type="SAM" id="SignalP"/>
    </source>
</evidence>
<dbReference type="InterPro" id="IPR012334">
    <property type="entry name" value="Pectin_lyas_fold"/>
</dbReference>
<name>A0ABX1Z595_9BACL</name>
<evidence type="ECO:0000256" key="1">
    <source>
        <dbReference type="ARBA" id="ARBA00022729"/>
    </source>
</evidence>
<dbReference type="Pfam" id="PF00041">
    <property type="entry name" value="fn3"/>
    <property type="match status" value="1"/>
</dbReference>
<feature type="signal peptide" evidence="2">
    <location>
        <begin position="1"/>
        <end position="26"/>
    </location>
</feature>
<evidence type="ECO:0000313" key="7">
    <source>
        <dbReference type="Proteomes" id="UP000658690"/>
    </source>
</evidence>
<gene>
    <name evidence="6" type="ORF">GC102_22040</name>
</gene>
<accession>A0ABX1Z595</accession>
<dbReference type="SMART" id="SM00060">
    <property type="entry name" value="FN3"/>
    <property type="match status" value="1"/>
</dbReference>
<organism evidence="6 7">
    <name type="scientific">Paenibacillus germinis</name>
    <dbReference type="NCBI Taxonomy" id="2654979"/>
    <lineage>
        <taxon>Bacteria</taxon>
        <taxon>Bacillati</taxon>
        <taxon>Bacillota</taxon>
        <taxon>Bacilli</taxon>
        <taxon>Bacillales</taxon>
        <taxon>Paenibacillaceae</taxon>
        <taxon>Paenibacillus</taxon>
    </lineage>
</organism>
<dbReference type="PROSITE" id="PS51175">
    <property type="entry name" value="CBM6"/>
    <property type="match status" value="1"/>
</dbReference>
<dbReference type="Gene3D" id="2.160.20.10">
    <property type="entry name" value="Single-stranded right-handed beta-helix, Pectin lyase-like"/>
    <property type="match status" value="1"/>
</dbReference>
<dbReference type="InterPro" id="IPR036116">
    <property type="entry name" value="FN3_sf"/>
</dbReference>
<dbReference type="PANTHER" id="PTHR36453:SF1">
    <property type="entry name" value="RIGHT HANDED BETA HELIX DOMAIN-CONTAINING PROTEIN"/>
    <property type="match status" value="1"/>
</dbReference>
<dbReference type="SMART" id="SM00606">
    <property type="entry name" value="CBD_IV"/>
    <property type="match status" value="1"/>
</dbReference>
<dbReference type="PROSITE" id="PS50853">
    <property type="entry name" value="FN3"/>
    <property type="match status" value="1"/>
</dbReference>
<keyword evidence="1 2" id="KW-0732">Signal</keyword>
<dbReference type="InterPro" id="IPR006584">
    <property type="entry name" value="Cellulose-bd_IV"/>
</dbReference>
<keyword evidence="7" id="KW-1185">Reference proteome</keyword>
<protein>
    <submittedName>
        <fullName evidence="6">Carbohydrate-binding protein</fullName>
    </submittedName>
</protein>
<evidence type="ECO:0000313" key="6">
    <source>
        <dbReference type="EMBL" id="NOU88413.1"/>
    </source>
</evidence>
<dbReference type="InterPro" id="IPR003961">
    <property type="entry name" value="FN3_dom"/>
</dbReference>
<feature type="domain" description="F5/8 type C" evidence="3">
    <location>
        <begin position="1164"/>
        <end position="1312"/>
    </location>
</feature>
<dbReference type="EMBL" id="WHOC01000115">
    <property type="protein sequence ID" value="NOU88413.1"/>
    <property type="molecule type" value="Genomic_DNA"/>
</dbReference>
<dbReference type="Gene3D" id="2.60.120.200">
    <property type="match status" value="1"/>
</dbReference>
<comment type="caution">
    <text evidence="6">The sequence shown here is derived from an EMBL/GenBank/DDBJ whole genome shotgun (WGS) entry which is preliminary data.</text>
</comment>
<dbReference type="RefSeq" id="WP_171691431.1">
    <property type="nucleotide sequence ID" value="NZ_WHOC01000115.1"/>
</dbReference>
<dbReference type="CDD" id="cd04080">
    <property type="entry name" value="CBM6_cellulase-like"/>
    <property type="match status" value="1"/>
</dbReference>
<evidence type="ECO:0000259" key="5">
    <source>
        <dbReference type="PROSITE" id="PS51175"/>
    </source>
</evidence>
<dbReference type="InterPro" id="IPR005084">
    <property type="entry name" value="CBM6"/>
</dbReference>
<dbReference type="CDD" id="cd00063">
    <property type="entry name" value="FN3"/>
    <property type="match status" value="1"/>
</dbReference>
<feature type="domain" description="Fibronectin type-III" evidence="4">
    <location>
        <begin position="1417"/>
        <end position="1508"/>
    </location>
</feature>
<feature type="domain" description="CBM6" evidence="5">
    <location>
        <begin position="960"/>
        <end position="1078"/>
    </location>
</feature>
<dbReference type="Pfam" id="PF00754">
    <property type="entry name" value="F5_F8_type_C"/>
    <property type="match status" value="1"/>
</dbReference>
<evidence type="ECO:0000259" key="4">
    <source>
        <dbReference type="PROSITE" id="PS50853"/>
    </source>
</evidence>
<dbReference type="InterPro" id="IPR000421">
    <property type="entry name" value="FA58C"/>
</dbReference>
<evidence type="ECO:0000259" key="3">
    <source>
        <dbReference type="PROSITE" id="PS50022"/>
    </source>
</evidence>
<dbReference type="NCBIfam" id="NF047446">
    <property type="entry name" value="barrel_OmpL47"/>
    <property type="match status" value="1"/>
</dbReference>
<dbReference type="InterPro" id="IPR006626">
    <property type="entry name" value="PbH1"/>
</dbReference>
<dbReference type="InterPro" id="IPR048482">
    <property type="entry name" value="GH141_ins"/>
</dbReference>
<dbReference type="SUPFAM" id="SSF49265">
    <property type="entry name" value="Fibronectin type III"/>
    <property type="match status" value="1"/>
</dbReference>